<feature type="compositionally biased region" description="Acidic residues" evidence="2">
    <location>
        <begin position="325"/>
        <end position="335"/>
    </location>
</feature>
<dbReference type="Pfam" id="PF01135">
    <property type="entry name" value="PCMT"/>
    <property type="match status" value="1"/>
</dbReference>
<feature type="region of interest" description="Disordered" evidence="2">
    <location>
        <begin position="422"/>
        <end position="506"/>
    </location>
</feature>
<accession>A0AAV6VWV2</accession>
<feature type="compositionally biased region" description="Polar residues" evidence="2">
    <location>
        <begin position="709"/>
        <end position="719"/>
    </location>
</feature>
<dbReference type="GO" id="GO:0005737">
    <property type="term" value="C:cytoplasm"/>
    <property type="evidence" value="ECO:0007669"/>
    <property type="project" value="TreeGrafter"/>
</dbReference>
<feature type="compositionally biased region" description="Low complexity" evidence="2">
    <location>
        <begin position="473"/>
        <end position="484"/>
    </location>
</feature>
<feature type="region of interest" description="Disordered" evidence="2">
    <location>
        <begin position="600"/>
        <end position="653"/>
    </location>
</feature>
<dbReference type="EMBL" id="JAFNEN010000018">
    <property type="protein sequence ID" value="KAG8200214.1"/>
    <property type="molecule type" value="Genomic_DNA"/>
</dbReference>
<dbReference type="AlphaFoldDB" id="A0AAV6VWV2"/>
<dbReference type="PANTHER" id="PTHR11579">
    <property type="entry name" value="PROTEIN-L-ISOASPARTATE O-METHYLTRANSFERASE"/>
    <property type="match status" value="1"/>
</dbReference>
<keyword evidence="4" id="KW-1185">Reference proteome</keyword>
<dbReference type="Proteomes" id="UP000827092">
    <property type="component" value="Unassembled WGS sequence"/>
</dbReference>
<evidence type="ECO:0000313" key="4">
    <source>
        <dbReference type="Proteomes" id="UP000827092"/>
    </source>
</evidence>
<feature type="compositionally biased region" description="Low complexity" evidence="2">
    <location>
        <begin position="615"/>
        <end position="627"/>
    </location>
</feature>
<feature type="region of interest" description="Disordered" evidence="2">
    <location>
        <begin position="311"/>
        <end position="340"/>
    </location>
</feature>
<dbReference type="PANTHER" id="PTHR11579:SF9">
    <property type="entry name" value="PROTEIN-L-ISOASPARTATE O-METHYLTRANSFERASE"/>
    <property type="match status" value="1"/>
</dbReference>
<feature type="region of interest" description="Disordered" evidence="2">
    <location>
        <begin position="666"/>
        <end position="724"/>
    </location>
</feature>
<evidence type="ECO:0000256" key="2">
    <source>
        <dbReference type="SAM" id="MobiDB-lite"/>
    </source>
</evidence>
<comment type="caution">
    <text evidence="3">The sequence shown here is derived from an EMBL/GenBank/DDBJ whole genome shotgun (WGS) entry which is preliminary data.</text>
</comment>
<evidence type="ECO:0000313" key="3">
    <source>
        <dbReference type="EMBL" id="KAG8200214.1"/>
    </source>
</evidence>
<name>A0AAV6VWV2_9ARAC</name>
<organism evidence="3 4">
    <name type="scientific">Oedothorax gibbosus</name>
    <dbReference type="NCBI Taxonomy" id="931172"/>
    <lineage>
        <taxon>Eukaryota</taxon>
        <taxon>Metazoa</taxon>
        <taxon>Ecdysozoa</taxon>
        <taxon>Arthropoda</taxon>
        <taxon>Chelicerata</taxon>
        <taxon>Arachnida</taxon>
        <taxon>Araneae</taxon>
        <taxon>Araneomorphae</taxon>
        <taxon>Entelegynae</taxon>
        <taxon>Araneoidea</taxon>
        <taxon>Linyphiidae</taxon>
        <taxon>Erigoninae</taxon>
        <taxon>Oedothorax</taxon>
    </lineage>
</organism>
<evidence type="ECO:0008006" key="5">
    <source>
        <dbReference type="Google" id="ProtNLM"/>
    </source>
</evidence>
<comment type="similarity">
    <text evidence="1">Belongs to the methyltransferase superfamily. L-isoaspartyl/D-aspartyl protein methyltransferase family.</text>
</comment>
<feature type="compositionally biased region" description="Basic and acidic residues" evidence="2">
    <location>
        <begin position="697"/>
        <end position="708"/>
    </location>
</feature>
<protein>
    <recommendedName>
        <fullName evidence="5">Protein-L-isoaspartate O-methyltransferase domain-containing protein 1</fullName>
    </recommendedName>
</protein>
<gene>
    <name evidence="3" type="ORF">JTE90_024993</name>
</gene>
<proteinExistence type="inferred from homology"/>
<feature type="region of interest" description="Disordered" evidence="2">
    <location>
        <begin position="753"/>
        <end position="795"/>
    </location>
</feature>
<feature type="compositionally biased region" description="Low complexity" evidence="2">
    <location>
        <begin position="314"/>
        <end position="324"/>
    </location>
</feature>
<dbReference type="InterPro" id="IPR000682">
    <property type="entry name" value="PCMT"/>
</dbReference>
<reference evidence="3 4" key="1">
    <citation type="journal article" date="2022" name="Nat. Ecol. Evol.">
        <title>A masculinizing supergene underlies an exaggerated male reproductive morph in a spider.</title>
        <authorList>
            <person name="Hendrickx F."/>
            <person name="De Corte Z."/>
            <person name="Sonet G."/>
            <person name="Van Belleghem S.M."/>
            <person name="Kostlbacher S."/>
            <person name="Vangestel C."/>
        </authorList>
    </citation>
    <scope>NUCLEOTIDE SEQUENCE [LARGE SCALE GENOMIC DNA]</scope>
    <source>
        <strain evidence="3">W744_W776</strain>
    </source>
</reference>
<dbReference type="InterPro" id="IPR029063">
    <property type="entry name" value="SAM-dependent_MTases_sf"/>
</dbReference>
<feature type="region of interest" description="Disordered" evidence="2">
    <location>
        <begin position="545"/>
        <end position="574"/>
    </location>
</feature>
<evidence type="ECO:0000256" key="1">
    <source>
        <dbReference type="ARBA" id="ARBA00005369"/>
    </source>
</evidence>
<dbReference type="GO" id="GO:0004719">
    <property type="term" value="F:protein-L-isoaspartate (D-aspartate) O-methyltransferase activity"/>
    <property type="evidence" value="ECO:0007669"/>
    <property type="project" value="InterPro"/>
</dbReference>
<feature type="compositionally biased region" description="Polar residues" evidence="2">
    <location>
        <begin position="633"/>
        <end position="650"/>
    </location>
</feature>
<dbReference type="SUPFAM" id="SSF53335">
    <property type="entry name" value="S-adenosyl-L-methionine-dependent methyltransferases"/>
    <property type="match status" value="1"/>
</dbReference>
<feature type="compositionally biased region" description="Basic and acidic residues" evidence="2">
    <location>
        <begin position="485"/>
        <end position="496"/>
    </location>
</feature>
<feature type="compositionally biased region" description="Polar residues" evidence="2">
    <location>
        <begin position="497"/>
        <end position="506"/>
    </location>
</feature>
<feature type="region of interest" description="Disordered" evidence="2">
    <location>
        <begin position="371"/>
        <end position="408"/>
    </location>
</feature>
<sequence>MKPEAQTLITTLVLRTYITIKMGGTVSTGTTNDELIDHLVEAEFIKTPMIQRVFRAVDRANYYIASQKQNAYKDIAWKMGKLHLSAPCVYSVVMEALRLRAGLSFLNLGSGSGYLSTMAGLILGPYGINHGVELYSEIVDFAYERLEEFLKNSNAIDEHDFCEPTFTVGNCLKLDSSCQQYDRVYCGASCPVEYEPYLKSLIKVGGILIMPLNEKLLKITRTSERRFHVVKLLSVSFTPLISPISNIMENKDTSSSETVKLGDISPPKLQQICRSRIRTILRGHIDIEHPNLKRKQLKKERRPQVQRIVIPFYESDMSTSSSDTSDLESDSDAPEEYTVSTRIPSRMSVFIEDFLRRHAELQLLRDIEEQRRSIRNSNSSSESEDGETHNRPGIETGPVRTVPENDSSNGCLTFFTVSTQLGSSDESSNFMQPPSKSTRSQKKKHIEKMDSKTPLPGTSSKSIGKGRKKVKRASAVAGTSSTSVGEKRKTVKRSAEADTSSQYTQTTLERELDSDIEYIGEFYGESGEAIPESIGERRKKFKRAAALAGTSSTSVGKKRKTIKQPAEADTSSNRNQTTVRIELDRNMEILSEFLVERGEADSESIGKGGKKVKHASAVAGTSSTSAGEKTKTVQHSAEADTSSLSNQTTLIRERDRDIAAKLNKFVENDEADSESIGKGQKNVNPASGAAGCSTSVSEERKTVKRSAETDTSSQNIQNTHQRELESDIDYIGKFSGESDEAVFESIGERRKKFKRAAAAGKSSENTGKSSKKVKRTSKAVPGLQGTRKSKVSKVEKKVKRTSATVVWKKQLEKDKKGEEESPDTENYSEFMVAKIGALPLPSLLLRYLNYKRENL</sequence>
<feature type="compositionally biased region" description="Polar residues" evidence="2">
    <location>
        <begin position="422"/>
        <end position="438"/>
    </location>
</feature>
<dbReference type="Gene3D" id="3.40.50.150">
    <property type="entry name" value="Vaccinia Virus protein VP39"/>
    <property type="match status" value="1"/>
</dbReference>